<evidence type="ECO:0000313" key="4">
    <source>
        <dbReference type="EnsemblPlants" id="KEH23882"/>
    </source>
</evidence>
<proteinExistence type="predicted"/>
<dbReference type="AlphaFoldDB" id="A0A072U2F1"/>
<reference evidence="4" key="3">
    <citation type="submission" date="2015-04" db="UniProtKB">
        <authorList>
            <consortium name="EnsemblPlants"/>
        </authorList>
    </citation>
    <scope>IDENTIFICATION</scope>
    <source>
        <strain evidence="4">cv. Jemalong A17</strain>
    </source>
</reference>
<sequence length="264" mass="29547">MGHLSKIQASIKSKDFKQLGDSIEEGASYTIEKFLVQFNKEKFKPTNHKYKLTLIGSTIITKTSYDKIPANLFNFTKFQHIIGGTDNGVLMDVIGHVVGMTDIKDVQVKGKMTKILDLTFEYLESNTIICTLWGHFAEQMNSYMSTNGNTFSIVVVMHLCRLNVFGGVPNHELNLKVGVPIMLLRNIDQPLGLSNGTRLIITQMGNFVLEAKITSGNSIGQKLYVALSRVTSRAGLKMLICDDEGRVSNKTNNVFYKEVFQNLR</sequence>
<dbReference type="SUPFAM" id="SSF52540">
    <property type="entry name" value="P-loop containing nucleoside triphosphate hydrolases"/>
    <property type="match status" value="1"/>
</dbReference>
<dbReference type="Pfam" id="PF21530">
    <property type="entry name" value="Pif1_2B_dom"/>
    <property type="match status" value="1"/>
</dbReference>
<dbReference type="InterPro" id="IPR003871">
    <property type="entry name" value="RFA1B/D_OB_1st"/>
</dbReference>
<reference evidence="3 5" key="1">
    <citation type="journal article" date="2011" name="Nature">
        <title>The Medicago genome provides insight into the evolution of rhizobial symbioses.</title>
        <authorList>
            <person name="Young N.D."/>
            <person name="Debelle F."/>
            <person name="Oldroyd G.E."/>
            <person name="Geurts R."/>
            <person name="Cannon S.B."/>
            <person name="Udvardi M.K."/>
            <person name="Benedito V.A."/>
            <person name="Mayer K.F."/>
            <person name="Gouzy J."/>
            <person name="Schoof H."/>
            <person name="Van de Peer Y."/>
            <person name="Proost S."/>
            <person name="Cook D.R."/>
            <person name="Meyers B.C."/>
            <person name="Spannagl M."/>
            <person name="Cheung F."/>
            <person name="De Mita S."/>
            <person name="Krishnakumar V."/>
            <person name="Gundlach H."/>
            <person name="Zhou S."/>
            <person name="Mudge J."/>
            <person name="Bharti A.K."/>
            <person name="Murray J.D."/>
            <person name="Naoumkina M.A."/>
            <person name="Rosen B."/>
            <person name="Silverstein K.A."/>
            <person name="Tang H."/>
            <person name="Rombauts S."/>
            <person name="Zhao P.X."/>
            <person name="Zhou P."/>
            <person name="Barbe V."/>
            <person name="Bardou P."/>
            <person name="Bechner M."/>
            <person name="Bellec A."/>
            <person name="Berger A."/>
            <person name="Berges H."/>
            <person name="Bidwell S."/>
            <person name="Bisseling T."/>
            <person name="Choisne N."/>
            <person name="Couloux A."/>
            <person name="Denny R."/>
            <person name="Deshpande S."/>
            <person name="Dai X."/>
            <person name="Doyle J.J."/>
            <person name="Dudez A.M."/>
            <person name="Farmer A.D."/>
            <person name="Fouteau S."/>
            <person name="Franken C."/>
            <person name="Gibelin C."/>
            <person name="Gish J."/>
            <person name="Goldstein S."/>
            <person name="Gonzalez A.J."/>
            <person name="Green P.J."/>
            <person name="Hallab A."/>
            <person name="Hartog M."/>
            <person name="Hua A."/>
            <person name="Humphray S.J."/>
            <person name="Jeong D.H."/>
            <person name="Jing Y."/>
            <person name="Jocker A."/>
            <person name="Kenton S.M."/>
            <person name="Kim D.J."/>
            <person name="Klee K."/>
            <person name="Lai H."/>
            <person name="Lang C."/>
            <person name="Lin S."/>
            <person name="Macmil S.L."/>
            <person name="Magdelenat G."/>
            <person name="Matthews L."/>
            <person name="McCorrison J."/>
            <person name="Monaghan E.L."/>
            <person name="Mun J.H."/>
            <person name="Najar F.Z."/>
            <person name="Nicholson C."/>
            <person name="Noirot C."/>
            <person name="O'Bleness M."/>
            <person name="Paule C.R."/>
            <person name="Poulain J."/>
            <person name="Prion F."/>
            <person name="Qin B."/>
            <person name="Qu C."/>
            <person name="Retzel E.F."/>
            <person name="Riddle C."/>
            <person name="Sallet E."/>
            <person name="Samain S."/>
            <person name="Samson N."/>
            <person name="Sanders I."/>
            <person name="Saurat O."/>
            <person name="Scarpelli C."/>
            <person name="Schiex T."/>
            <person name="Segurens B."/>
            <person name="Severin A.J."/>
            <person name="Sherrier D.J."/>
            <person name="Shi R."/>
            <person name="Sims S."/>
            <person name="Singer S.R."/>
            <person name="Sinharoy S."/>
            <person name="Sterck L."/>
            <person name="Viollet A."/>
            <person name="Wang B.B."/>
            <person name="Wang K."/>
            <person name="Wang M."/>
            <person name="Wang X."/>
            <person name="Warfsmann J."/>
            <person name="Weissenbach J."/>
            <person name="White D.D."/>
            <person name="White J.D."/>
            <person name="Wiley G.B."/>
            <person name="Wincker P."/>
            <person name="Xing Y."/>
            <person name="Yang L."/>
            <person name="Yao Z."/>
            <person name="Ying F."/>
            <person name="Zhai J."/>
            <person name="Zhou L."/>
            <person name="Zuber A."/>
            <person name="Denarie J."/>
            <person name="Dixon R.A."/>
            <person name="May G.D."/>
            <person name="Schwartz D.C."/>
            <person name="Rogers J."/>
            <person name="Quetier F."/>
            <person name="Town C.D."/>
            <person name="Roe B.A."/>
        </authorList>
    </citation>
    <scope>NUCLEOTIDE SEQUENCE [LARGE SCALE GENOMIC DNA]</scope>
    <source>
        <strain evidence="3">A17</strain>
        <strain evidence="4 5">cv. Jemalong A17</strain>
    </source>
</reference>
<dbReference type="Proteomes" id="UP000002051">
    <property type="component" value="Unassembled WGS sequence"/>
</dbReference>
<dbReference type="PANTHER" id="PTHR10492:SF101">
    <property type="entry name" value="ATP-DEPENDENT DNA HELICASE"/>
    <property type="match status" value="1"/>
</dbReference>
<dbReference type="HOGENOM" id="CLU_001324_4_2_1"/>
<keyword evidence="5" id="KW-1185">Reference proteome</keyword>
<name>A0A072U2F1_MEDTR</name>
<dbReference type="SUPFAM" id="SSF50249">
    <property type="entry name" value="Nucleic acid-binding proteins"/>
    <property type="match status" value="2"/>
</dbReference>
<evidence type="ECO:0000313" key="3">
    <source>
        <dbReference type="EMBL" id="KEH23882.1"/>
    </source>
</evidence>
<protein>
    <submittedName>
        <fullName evidence="3">PIF1-like helicase</fullName>
    </submittedName>
</protein>
<evidence type="ECO:0000259" key="1">
    <source>
        <dbReference type="Pfam" id="PF02721"/>
    </source>
</evidence>
<feature type="domain" description="DNA helicase Pif1-like 2B" evidence="2">
    <location>
        <begin position="167"/>
        <end position="204"/>
    </location>
</feature>
<dbReference type="Gene3D" id="2.40.50.140">
    <property type="entry name" value="Nucleic acid-binding proteins"/>
    <property type="match status" value="2"/>
</dbReference>
<keyword evidence="3" id="KW-0067">ATP-binding</keyword>
<dbReference type="STRING" id="3880.A0A072U2F1"/>
<evidence type="ECO:0000313" key="5">
    <source>
        <dbReference type="Proteomes" id="UP000002051"/>
    </source>
</evidence>
<keyword evidence="3" id="KW-0547">Nucleotide-binding</keyword>
<dbReference type="PANTHER" id="PTHR10492">
    <property type="match status" value="1"/>
</dbReference>
<feature type="domain" description="Replication protein A 70 kDa DNA-binding subunit B/D first OB fold" evidence="1">
    <location>
        <begin position="5"/>
        <end position="62"/>
    </location>
</feature>
<dbReference type="InterPro" id="IPR012340">
    <property type="entry name" value="NA-bd_OB-fold"/>
</dbReference>
<dbReference type="CDD" id="cd04481">
    <property type="entry name" value="RPA1_DBD_B_like"/>
    <property type="match status" value="1"/>
</dbReference>
<evidence type="ECO:0000259" key="2">
    <source>
        <dbReference type="Pfam" id="PF21530"/>
    </source>
</evidence>
<dbReference type="Pfam" id="PF02721">
    <property type="entry name" value="DUF223"/>
    <property type="match status" value="1"/>
</dbReference>
<dbReference type="InterPro" id="IPR049163">
    <property type="entry name" value="Pif1-like_2B_dom"/>
</dbReference>
<accession>A0A072U2F1</accession>
<dbReference type="eggNOG" id="KOG0851">
    <property type="taxonomic scope" value="Eukaryota"/>
</dbReference>
<dbReference type="EnsemblPlants" id="KEH23882">
    <property type="protein sequence ID" value="KEH23882"/>
    <property type="gene ID" value="MTR_7g096440"/>
</dbReference>
<gene>
    <name evidence="3" type="ordered locus">MTR_7g096440</name>
</gene>
<reference evidence="3 5" key="2">
    <citation type="journal article" date="2014" name="BMC Genomics">
        <title>An improved genome release (version Mt4.0) for the model legume Medicago truncatula.</title>
        <authorList>
            <person name="Tang H."/>
            <person name="Krishnakumar V."/>
            <person name="Bidwell S."/>
            <person name="Rosen B."/>
            <person name="Chan A."/>
            <person name="Zhou S."/>
            <person name="Gentzbittel L."/>
            <person name="Childs K.L."/>
            <person name="Yandell M."/>
            <person name="Gundlach H."/>
            <person name="Mayer K.F."/>
            <person name="Schwartz D.C."/>
            <person name="Town C.D."/>
        </authorList>
    </citation>
    <scope>GENOME REANNOTATION</scope>
    <source>
        <strain evidence="3">A17</strain>
        <strain evidence="4 5">cv. Jemalong A17</strain>
    </source>
</reference>
<organism evidence="3 5">
    <name type="scientific">Medicago truncatula</name>
    <name type="common">Barrel medic</name>
    <name type="synonym">Medicago tribuloides</name>
    <dbReference type="NCBI Taxonomy" id="3880"/>
    <lineage>
        <taxon>Eukaryota</taxon>
        <taxon>Viridiplantae</taxon>
        <taxon>Streptophyta</taxon>
        <taxon>Embryophyta</taxon>
        <taxon>Tracheophyta</taxon>
        <taxon>Spermatophyta</taxon>
        <taxon>Magnoliopsida</taxon>
        <taxon>eudicotyledons</taxon>
        <taxon>Gunneridae</taxon>
        <taxon>Pentapetalae</taxon>
        <taxon>rosids</taxon>
        <taxon>fabids</taxon>
        <taxon>Fabales</taxon>
        <taxon>Fabaceae</taxon>
        <taxon>Papilionoideae</taxon>
        <taxon>50 kb inversion clade</taxon>
        <taxon>NPAAA clade</taxon>
        <taxon>Hologalegina</taxon>
        <taxon>IRL clade</taxon>
        <taxon>Trifolieae</taxon>
        <taxon>Medicago</taxon>
    </lineage>
</organism>
<dbReference type="EMBL" id="CM001223">
    <property type="protein sequence ID" value="KEH23882.1"/>
    <property type="molecule type" value="Genomic_DNA"/>
</dbReference>
<keyword evidence="3" id="KW-0378">Hydrolase</keyword>
<dbReference type="InterPro" id="IPR027417">
    <property type="entry name" value="P-loop_NTPase"/>
</dbReference>
<dbReference type="GO" id="GO:0004386">
    <property type="term" value="F:helicase activity"/>
    <property type="evidence" value="ECO:0007669"/>
    <property type="project" value="UniProtKB-KW"/>
</dbReference>
<keyword evidence="3" id="KW-0347">Helicase</keyword>